<protein>
    <recommendedName>
        <fullName evidence="3">Lipid-binding serum glycoprotein C-terminal domain-containing protein</fullName>
    </recommendedName>
</protein>
<evidence type="ECO:0000256" key="2">
    <source>
        <dbReference type="SAM" id="SignalP"/>
    </source>
</evidence>
<dbReference type="Gene3D" id="3.15.10.10">
    <property type="entry name" value="Bactericidal permeability-increasing protein, domain 1"/>
    <property type="match status" value="2"/>
</dbReference>
<dbReference type="Pfam" id="PF01273">
    <property type="entry name" value="LBP_BPI_CETP"/>
    <property type="match status" value="1"/>
</dbReference>
<dbReference type="GO" id="GO:0005615">
    <property type="term" value="C:extracellular space"/>
    <property type="evidence" value="ECO:0007669"/>
    <property type="project" value="InterPro"/>
</dbReference>
<evidence type="ECO:0000313" key="4">
    <source>
        <dbReference type="EMBL" id="KAF6144973.1"/>
    </source>
</evidence>
<dbReference type="PANTHER" id="PTHR46801">
    <property type="entry name" value="OS06G0309200 PROTEIN"/>
    <property type="match status" value="1"/>
</dbReference>
<accession>A0A7J7LQQ1</accession>
<dbReference type="InterPro" id="IPR045897">
    <property type="entry name" value="BPI/LBP_pln"/>
</dbReference>
<sequence>MVSEALFISFILTSLFVVPTTTHNNNNDEGFISLLISQKGLNFTKDILISSLTPLQLPQITKSKKIPLVGDVEFTLSNITVYKVDVISSYVKSGDKGVAIAVLGATANISLCWGYSYSNWVFEVTDNGRAEVQYQKQVKEIIKRSKHLSGCLTTLYLVRLFDLIIGGKVEGMESGLTLGLENLEGTLKLFLIECSCYVKDITITLDGGASWLYQGLVDTFEEQIRSTIENGITNKIREGIIQLDSLLESLPQEIPVDDVAVLNVTFTNDPLLSDSSIEVEISGLFSSADKVVVPSYDHSISQPSFPCKGLEKMLEISLDEHVFNSGSETYFKAGLLQWIVNKVPDQHLLNTASWKYIVPQLYKKYPNYDMNLNISLSSPPVIRISSPHDIDATIYSDVTIDVLDFHETTPVACVSLVISASGSVKIRGNNLSGSLKLDGFTLSLKWSKIGNFHLHLIQSVTRTFIKTVALPYANLRLTKGFPLPILRGFTLQNAEILCSYSKILICSDVEFNRESDLMHLPLES</sequence>
<dbReference type="Pfam" id="PF02886">
    <property type="entry name" value="LBP_BPI_CETP_C"/>
    <property type="match status" value="1"/>
</dbReference>
<evidence type="ECO:0000256" key="1">
    <source>
        <dbReference type="ARBA" id="ARBA00023180"/>
    </source>
</evidence>
<dbReference type="InterPro" id="IPR017942">
    <property type="entry name" value="Lipid-bd_serum_glycop_N"/>
</dbReference>
<dbReference type="Proteomes" id="UP000541444">
    <property type="component" value="Unassembled WGS sequence"/>
</dbReference>
<organism evidence="4 5">
    <name type="scientific">Kingdonia uniflora</name>
    <dbReference type="NCBI Taxonomy" id="39325"/>
    <lineage>
        <taxon>Eukaryota</taxon>
        <taxon>Viridiplantae</taxon>
        <taxon>Streptophyta</taxon>
        <taxon>Embryophyta</taxon>
        <taxon>Tracheophyta</taxon>
        <taxon>Spermatophyta</taxon>
        <taxon>Magnoliopsida</taxon>
        <taxon>Ranunculales</taxon>
        <taxon>Circaeasteraceae</taxon>
        <taxon>Kingdonia</taxon>
    </lineage>
</organism>
<dbReference type="Gene3D" id="3.15.20.10">
    <property type="entry name" value="Bactericidal permeability-increasing protein, domain 2"/>
    <property type="match status" value="1"/>
</dbReference>
<dbReference type="CDD" id="cd00026">
    <property type="entry name" value="BPI2"/>
    <property type="match status" value="1"/>
</dbReference>
<feature type="chain" id="PRO_5029731977" description="Lipid-binding serum glycoprotein C-terminal domain-containing protein" evidence="2">
    <location>
        <begin position="23"/>
        <end position="524"/>
    </location>
</feature>
<dbReference type="InterPro" id="IPR017943">
    <property type="entry name" value="Bactericidal_perm-incr_a/b_dom"/>
</dbReference>
<name>A0A7J7LQQ1_9MAGN</name>
<feature type="signal peptide" evidence="2">
    <location>
        <begin position="1"/>
        <end position="22"/>
    </location>
</feature>
<reference evidence="4 5" key="1">
    <citation type="journal article" date="2020" name="IScience">
        <title>Genome Sequencing of the Endangered Kingdonia uniflora (Circaeasteraceae, Ranunculales) Reveals Potential Mechanisms of Evolutionary Specialization.</title>
        <authorList>
            <person name="Sun Y."/>
            <person name="Deng T."/>
            <person name="Zhang A."/>
            <person name="Moore M.J."/>
            <person name="Landis J.B."/>
            <person name="Lin N."/>
            <person name="Zhang H."/>
            <person name="Zhang X."/>
            <person name="Huang J."/>
            <person name="Zhang X."/>
            <person name="Sun H."/>
            <person name="Wang H."/>
        </authorList>
    </citation>
    <scope>NUCLEOTIDE SEQUENCE [LARGE SCALE GENOMIC DNA]</scope>
    <source>
        <strain evidence="4">TB1705</strain>
        <tissue evidence="4">Leaf</tissue>
    </source>
</reference>
<gene>
    <name evidence="4" type="ORF">GIB67_013324</name>
</gene>
<evidence type="ECO:0000313" key="5">
    <source>
        <dbReference type="Proteomes" id="UP000541444"/>
    </source>
</evidence>
<feature type="domain" description="Lipid-binding serum glycoprotein C-terminal" evidence="3">
    <location>
        <begin position="308"/>
        <end position="522"/>
    </location>
</feature>
<dbReference type="OrthoDB" id="10255543at2759"/>
<keyword evidence="2" id="KW-0732">Signal</keyword>
<dbReference type="SUPFAM" id="SSF55394">
    <property type="entry name" value="Bactericidal permeability-increasing protein, BPI"/>
    <property type="match status" value="3"/>
</dbReference>
<dbReference type="PIRSF" id="PIRSF002417">
    <property type="entry name" value="Lipid_binding_protein"/>
    <property type="match status" value="1"/>
</dbReference>
<keyword evidence="1" id="KW-0325">Glycoprotein</keyword>
<dbReference type="PANTHER" id="PTHR46801:SF2">
    <property type="entry name" value="LIPOPOLYSACCHARIDE-BINDING PROTEIN"/>
    <property type="match status" value="1"/>
</dbReference>
<dbReference type="InterPro" id="IPR030675">
    <property type="entry name" value="BPI/LBP"/>
</dbReference>
<dbReference type="GO" id="GO:0008289">
    <property type="term" value="F:lipid binding"/>
    <property type="evidence" value="ECO:0007669"/>
    <property type="project" value="InterPro"/>
</dbReference>
<dbReference type="SMART" id="SM00329">
    <property type="entry name" value="BPI2"/>
    <property type="match status" value="1"/>
</dbReference>
<evidence type="ECO:0000259" key="3">
    <source>
        <dbReference type="SMART" id="SM00329"/>
    </source>
</evidence>
<keyword evidence="5" id="KW-1185">Reference proteome</keyword>
<proteinExistence type="predicted"/>
<dbReference type="EMBL" id="JACGCM010002086">
    <property type="protein sequence ID" value="KAF6144973.1"/>
    <property type="molecule type" value="Genomic_DNA"/>
</dbReference>
<dbReference type="InterPro" id="IPR001124">
    <property type="entry name" value="Lipid-bd_serum_glycop_C"/>
</dbReference>
<dbReference type="AlphaFoldDB" id="A0A7J7LQQ1"/>
<comment type="caution">
    <text evidence="4">The sequence shown here is derived from an EMBL/GenBank/DDBJ whole genome shotgun (WGS) entry which is preliminary data.</text>
</comment>